<feature type="region of interest" description="Disordered" evidence="6">
    <location>
        <begin position="1204"/>
        <end position="1232"/>
    </location>
</feature>
<feature type="compositionally biased region" description="Polar residues" evidence="6">
    <location>
        <begin position="203"/>
        <end position="214"/>
    </location>
</feature>
<feature type="region of interest" description="Disordered" evidence="6">
    <location>
        <begin position="1"/>
        <end position="65"/>
    </location>
</feature>
<feature type="compositionally biased region" description="Low complexity" evidence="6">
    <location>
        <begin position="2053"/>
        <end position="2082"/>
    </location>
</feature>
<dbReference type="PANTHER" id="PTHR11289">
    <property type="entry name" value="BREAST CANCER TYPE 2 SUSCEPTIBILITY PROTEIN BRCA2"/>
    <property type="match status" value="1"/>
</dbReference>
<evidence type="ECO:0000313" key="10">
    <source>
        <dbReference type="EMBL" id="CAD7078075.1"/>
    </source>
</evidence>
<name>A0A7R8YN50_HERIL</name>
<dbReference type="PROSITE" id="PS50138">
    <property type="entry name" value="BRCA2_REPEAT"/>
    <property type="match status" value="4"/>
</dbReference>
<evidence type="ECO:0000256" key="5">
    <source>
        <dbReference type="ARBA" id="ARBA00023204"/>
    </source>
</evidence>
<dbReference type="InterPro" id="IPR002093">
    <property type="entry name" value="BRCA2_repeat"/>
</dbReference>
<dbReference type="Pfam" id="PF09169">
    <property type="entry name" value="BRCA-2_helical"/>
    <property type="match status" value="1"/>
</dbReference>
<dbReference type="GO" id="GO:0003677">
    <property type="term" value="F:DNA binding"/>
    <property type="evidence" value="ECO:0007669"/>
    <property type="project" value="UniProtKB-KW"/>
</dbReference>
<feature type="compositionally biased region" description="Polar residues" evidence="6">
    <location>
        <begin position="41"/>
        <end position="57"/>
    </location>
</feature>
<dbReference type="Pfam" id="PF00634">
    <property type="entry name" value="BRCA2"/>
    <property type="match status" value="1"/>
</dbReference>
<dbReference type="SUPFAM" id="SSF50249">
    <property type="entry name" value="Nucleic acid-binding proteins"/>
    <property type="match status" value="3"/>
</dbReference>
<dbReference type="GO" id="GO:0000724">
    <property type="term" value="P:double-strand break repair via homologous recombination"/>
    <property type="evidence" value="ECO:0007669"/>
    <property type="project" value="InterPro"/>
</dbReference>
<feature type="domain" description="BRCA2 OB1" evidence="7">
    <location>
        <begin position="1525"/>
        <end position="1634"/>
    </location>
</feature>
<keyword evidence="1" id="KW-0677">Repeat</keyword>
<accession>A0A7R8YN50</accession>
<evidence type="ECO:0008006" key="12">
    <source>
        <dbReference type="Google" id="ProtNLM"/>
    </source>
</evidence>
<feature type="compositionally biased region" description="Basic residues" evidence="6">
    <location>
        <begin position="13"/>
        <end position="35"/>
    </location>
</feature>
<evidence type="ECO:0000259" key="7">
    <source>
        <dbReference type="Pfam" id="PF09103"/>
    </source>
</evidence>
<protein>
    <recommendedName>
        <fullName evidence="12">Breast cancer type 2 susceptibility protein</fullName>
    </recommendedName>
</protein>
<dbReference type="Pfam" id="PF09103">
    <property type="entry name" value="BRCA-2_OB1"/>
    <property type="match status" value="1"/>
</dbReference>
<evidence type="ECO:0000256" key="4">
    <source>
        <dbReference type="ARBA" id="ARBA00023172"/>
    </source>
</evidence>
<evidence type="ECO:0000259" key="8">
    <source>
        <dbReference type="Pfam" id="PF09104"/>
    </source>
</evidence>
<dbReference type="GO" id="GO:0006355">
    <property type="term" value="P:regulation of DNA-templated transcription"/>
    <property type="evidence" value="ECO:0007669"/>
    <property type="project" value="TreeGrafter"/>
</dbReference>
<evidence type="ECO:0000256" key="3">
    <source>
        <dbReference type="ARBA" id="ARBA00023125"/>
    </source>
</evidence>
<dbReference type="CDD" id="cd04493">
    <property type="entry name" value="BRCA2DBD_OB1"/>
    <property type="match status" value="1"/>
</dbReference>
<dbReference type="InterPro" id="IPR012340">
    <property type="entry name" value="NA-bd_OB-fold"/>
</dbReference>
<feature type="domain" description="Breast cancer type 2 susceptibility protein helical" evidence="9">
    <location>
        <begin position="1435"/>
        <end position="1521"/>
    </location>
</feature>
<evidence type="ECO:0000313" key="11">
    <source>
        <dbReference type="Proteomes" id="UP000594454"/>
    </source>
</evidence>
<dbReference type="PANTHER" id="PTHR11289:SF0">
    <property type="entry name" value="BREAST CANCER TYPE 2 SUSCEPTIBILITY PROTEIN"/>
    <property type="match status" value="1"/>
</dbReference>
<evidence type="ECO:0000256" key="6">
    <source>
        <dbReference type="SAM" id="MobiDB-lite"/>
    </source>
</evidence>
<dbReference type="Pfam" id="PF09104">
    <property type="entry name" value="BRCA-2_OB3"/>
    <property type="match status" value="1"/>
</dbReference>
<evidence type="ECO:0000256" key="1">
    <source>
        <dbReference type="ARBA" id="ARBA00022737"/>
    </source>
</evidence>
<dbReference type="InterPro" id="IPR015187">
    <property type="entry name" value="BRCA2_OB_1"/>
</dbReference>
<keyword evidence="4" id="KW-0233">DNA recombination</keyword>
<dbReference type="InterPro" id="IPR015525">
    <property type="entry name" value="BRCA2"/>
</dbReference>
<feature type="region of interest" description="Disordered" evidence="6">
    <location>
        <begin position="1258"/>
        <end position="1278"/>
    </location>
</feature>
<feature type="domain" description="BRCA2 OB3" evidence="8">
    <location>
        <begin position="1884"/>
        <end position="2035"/>
    </location>
</feature>
<proteinExistence type="predicted"/>
<organism evidence="10 11">
    <name type="scientific">Hermetia illucens</name>
    <name type="common">Black soldier fly</name>
    <dbReference type="NCBI Taxonomy" id="343691"/>
    <lineage>
        <taxon>Eukaryota</taxon>
        <taxon>Metazoa</taxon>
        <taxon>Ecdysozoa</taxon>
        <taxon>Arthropoda</taxon>
        <taxon>Hexapoda</taxon>
        <taxon>Insecta</taxon>
        <taxon>Pterygota</taxon>
        <taxon>Neoptera</taxon>
        <taxon>Endopterygota</taxon>
        <taxon>Diptera</taxon>
        <taxon>Brachycera</taxon>
        <taxon>Stratiomyomorpha</taxon>
        <taxon>Stratiomyidae</taxon>
        <taxon>Hermetiinae</taxon>
        <taxon>Hermetia</taxon>
    </lineage>
</organism>
<reference evidence="10 11" key="1">
    <citation type="submission" date="2020-11" db="EMBL/GenBank/DDBJ databases">
        <authorList>
            <person name="Wallbank WR R."/>
            <person name="Pardo Diaz C."/>
            <person name="Kozak K."/>
            <person name="Martin S."/>
            <person name="Jiggins C."/>
            <person name="Moest M."/>
            <person name="Warren A I."/>
            <person name="Generalovic N T."/>
            <person name="Byers J.R.P. K."/>
            <person name="Montejo-Kovacevich G."/>
            <person name="Yen C E."/>
        </authorList>
    </citation>
    <scope>NUCLEOTIDE SEQUENCE [LARGE SCALE GENOMIC DNA]</scope>
</reference>
<feature type="region of interest" description="Disordered" evidence="6">
    <location>
        <begin position="2053"/>
        <end position="2086"/>
    </location>
</feature>
<feature type="region of interest" description="Disordered" evidence="6">
    <location>
        <begin position="203"/>
        <end position="238"/>
    </location>
</feature>
<dbReference type="InParanoid" id="A0A7R8YN50"/>
<keyword evidence="2" id="KW-0227">DNA damage</keyword>
<dbReference type="Gene3D" id="2.40.50.140">
    <property type="entry name" value="Nucleic acid-binding proteins"/>
    <property type="match status" value="4"/>
</dbReference>
<keyword evidence="11" id="KW-1185">Reference proteome</keyword>
<dbReference type="Proteomes" id="UP000594454">
    <property type="component" value="Chromosome 1"/>
</dbReference>
<evidence type="ECO:0000256" key="2">
    <source>
        <dbReference type="ARBA" id="ARBA00022763"/>
    </source>
</evidence>
<sequence length="2133" mass="238042">MADDYVPASPILHKAKKRKAGLLQRRAKRQRRRSGKAAEVTPSTSMNDQNTTNPLENESTDEVFQESKICGESQPDITALYWPDTGGQSTTDLEGVDIFAEARLLEEANKVPIKVASKIPPTLVTGEFTTFEVFSQKVNPQSSPPKPALDTQFGTESEFLKVCEVVDAVSDLHRNIPQFSQWGSPLTKTVAASTPAPVGREQTAYQNPRASPSTAAIGLPTKSGVSPPLRRAQTSPVPGTSYSCRKYGYEIEKAARKRINFFDDSDSKSSLGSDISVQSDDGVQFTPLDSVDLNKSLHVQENLQNLSSFFSQSFVQEDVDAATNGVFRYIMKLKSKKKDVQMIHAFRSGKNFSYDRTDSSGPFEGFATEDDSESISVQSSVNNLHDLLGEDDEFFQDFAEERTKNSELTTDLDVESILRGADRVLQEASQYITKKEVECLKYEEETKNTDVVAGINLDALLHGEILGTPKVAKLSENSAVELSPFQWIMRPKIHNSITASDIEFDSEPKDEKYAIKDDSPTRLNVTFTVTKSPANKDEQIISDDEISHFILEANTSVEDDDTNLKSCLESVASERENIPKADLTFHGKELVHCKLHIENPFLNIKLSDANFNDSNQGANGYLGFTSASGKALKISEKALEAAKKIMDKEMQLEPGNVPTFSKRSMDGSNDVGKFKSPAAISTKNIPSQIDYKGNIEARGCVMENSRKNAKHNMAGVESPLSHAPRSLMTGFQSASGRNLFISHAAQQKAEQLVAECEKDVPKINADEENNINLQNPSSSDAKSKNMLSKCSSRQMAVKNSLLAVQTKPIDKRSFLRNNADDIEDINARANPKMLANVNQKKSDSSKHMSILEQSSNISSKSLTGFGVPQNDGWESNLHFEPSTHIGFQSASGKKISVSEVAQQRAVKMMLEEMNAANIDLPAVGNSTPHFEKVGNSKVSMQLGSAKSNSTNNVTQENVPEQIEENIKPTTNLVLNCGFKTAAGSCIKITDAARLKAEKIIAEIDNGEAMGKLSNAPWHNNLRKDGEENLIKTNSDQLAIVGFQDASGKTIKVSEKAMALAENMMEEEGDDILANVKLSQIRNAVVGHGNNENIKKKADRTEKRMDSSAKVKHALERSYSTKRILRSNAIRNETNASVELALNPAPSSKMQLSSSDLMNPNETNSRDVCDENIARNFGVLESIPSNKQVPQCRSLAKRVLRSNSVENSSKTILENSITTPNRKESPLTTASDSLTPLRSVSEFTASKNRLSLSRKRFNSPAVASGKSETPIRPTPFPSKIATPNLQEFFDSVETSTPKNCCKSRARQKLTESQEVSASKTALLEDEAETGSIQSGIRKISWDLFIEESSKASSPTSCEKASLVILSRRAQKRHEQMELIKSKNHFQGYLKGGFLFVNKSRPNRMKLNDLIKGSEKRILTPMKPSDALNYKFVASNDEISIETQDECYIVPDDENKVGLDEIRNAFLSIPSVAPNLIPFNWIQHHYEMIILKLHWLETFLPGSLTSQNVCLQLKYRYDHEIDRTHRSALRRILEMDDSPAKRLVLIVADIHYTEFNTEIELSDRWYTIRAVIDPAMQSLVDEGKVKVGTKLMIQSSELLNCNEGCSPLEIPENVRLKIHTNSIRRARWDTKLGFYKVKRPFLLGLKQVRVHGGLITKLELCILRVYPSIYLKGSNKDGNVSEFHSEKVEQQHQNQQDISKLENIEAIFSEVQKEIETEERESSAIKYGIRRNIKEIRDPIELYNILRWEGDTSEIEAELTSDQRNLLADYKQRVHAEQMKEIQKRVQDRLQNQPTLERSRELLKLRVGDCRCPSTNAILSIWSPHPETKSLLRECSVVEATHLLPMEHHSLEVQLASTKMSQFKRLRDMKDHIADQRQSVPTHFFRHVSVIKEIQLPSFKPAFNELDTCGLVVMVGDDDTTRNCQAKKFQPVYIADSDENILCLNFWIGVKNYGYEDVIQVHRFVTANNLQWRSNSASGPIPIAFVTPSTVFTEKPKNQDMLHALETLKAHFQNSIDEKNTTREFVERCQEKIKEIKSRPKCLSNSTLSALSASSRLNNSNNSSANNHTSTSMNASTSSNNSSSTIVGKPSVQERIEKIKIYGNPPNISPILVKRTRSVRRGFKVPSRIPDNGVS</sequence>
<dbReference type="GO" id="GO:0005634">
    <property type="term" value="C:nucleus"/>
    <property type="evidence" value="ECO:0007669"/>
    <property type="project" value="TreeGrafter"/>
</dbReference>
<dbReference type="InterPro" id="IPR036315">
    <property type="entry name" value="BRCA2_hlx_sf"/>
</dbReference>
<evidence type="ECO:0000259" key="9">
    <source>
        <dbReference type="Pfam" id="PF09169"/>
    </source>
</evidence>
<dbReference type="InterPro" id="IPR015188">
    <property type="entry name" value="BRCA2_OB_3"/>
</dbReference>
<gene>
    <name evidence="10" type="ORF">HERILL_LOCUS1367</name>
</gene>
<dbReference type="SUPFAM" id="SSF81878">
    <property type="entry name" value="BRCA2 tower domain"/>
    <property type="match status" value="1"/>
</dbReference>
<keyword evidence="3" id="KW-0238">DNA-binding</keyword>
<dbReference type="EMBL" id="LR899009">
    <property type="protein sequence ID" value="CAD7078075.1"/>
    <property type="molecule type" value="Genomic_DNA"/>
</dbReference>
<dbReference type="InterPro" id="IPR015252">
    <property type="entry name" value="BRCA2_hlx"/>
</dbReference>
<dbReference type="OrthoDB" id="8069873at2759"/>
<keyword evidence="5" id="KW-0234">DNA repair</keyword>
<dbReference type="SUPFAM" id="SSF81872">
    <property type="entry name" value="BRCA2 helical domain"/>
    <property type="match status" value="1"/>
</dbReference>